<dbReference type="RefSeq" id="WP_378091381.1">
    <property type="nucleotide sequence ID" value="NZ_JBHSEP010000001.1"/>
</dbReference>
<dbReference type="Gene3D" id="3.40.50.880">
    <property type="match status" value="1"/>
</dbReference>
<dbReference type="PANTHER" id="PTHR43235:SF1">
    <property type="entry name" value="GLUTAMINE AMIDOTRANSFERASE PB2B2.05-RELATED"/>
    <property type="match status" value="1"/>
</dbReference>
<proteinExistence type="predicted"/>
<reference evidence="2" key="1">
    <citation type="journal article" date="2019" name="Int. J. Syst. Evol. Microbiol.">
        <title>The Global Catalogue of Microorganisms (GCM) 10K type strain sequencing project: providing services to taxonomists for standard genome sequencing and annotation.</title>
        <authorList>
            <consortium name="The Broad Institute Genomics Platform"/>
            <consortium name="The Broad Institute Genome Sequencing Center for Infectious Disease"/>
            <person name="Wu L."/>
            <person name="Ma J."/>
        </authorList>
    </citation>
    <scope>NUCLEOTIDE SEQUENCE [LARGE SCALE GENOMIC DNA]</scope>
    <source>
        <strain evidence="2">CCUG 49571</strain>
    </source>
</reference>
<gene>
    <name evidence="1" type="ORF">ACFO3S_01205</name>
</gene>
<dbReference type="InterPro" id="IPR011697">
    <property type="entry name" value="Peptidase_C26"/>
</dbReference>
<dbReference type="GO" id="GO:0016787">
    <property type="term" value="F:hydrolase activity"/>
    <property type="evidence" value="ECO:0007669"/>
    <property type="project" value="UniProtKB-KW"/>
</dbReference>
<organism evidence="1 2">
    <name type="scientific">Cohnella hongkongensis</name>
    <dbReference type="NCBI Taxonomy" id="178337"/>
    <lineage>
        <taxon>Bacteria</taxon>
        <taxon>Bacillati</taxon>
        <taxon>Bacillota</taxon>
        <taxon>Bacilli</taxon>
        <taxon>Bacillales</taxon>
        <taxon>Paenibacillaceae</taxon>
        <taxon>Cohnella</taxon>
    </lineage>
</organism>
<dbReference type="Proteomes" id="UP001596028">
    <property type="component" value="Unassembled WGS sequence"/>
</dbReference>
<name>A0ABV9F531_9BACL</name>
<sequence length="229" mass="25091">MASQPVILVTSDHTFSAPNMYTAPIYALDKSYTNAVSEAGGLPVTPLGPGMEREYSELADGLLLTGGLHIHPGRYHTPIAFDDSPVTTNFYRDTMEFDLFRAFYAAGKPIFGIGRGHQLINVALGGTLHQDLRRSHGLDYAQGKKETLTALPDSVLFKLFGAEPTVWLQHTQAVGKLGAGLKATSYTADGIVESLEHAERPILSVQFHPELLADKAERLRLFEYFLKMG</sequence>
<protein>
    <submittedName>
        <fullName evidence="1">Gamma-glutamyl-gamma-aminobutyrate hydrolase family protein</fullName>
    </submittedName>
</protein>
<dbReference type="InterPro" id="IPR044668">
    <property type="entry name" value="PuuD-like"/>
</dbReference>
<dbReference type="InterPro" id="IPR029062">
    <property type="entry name" value="Class_I_gatase-like"/>
</dbReference>
<dbReference type="SUPFAM" id="SSF52317">
    <property type="entry name" value="Class I glutamine amidotransferase-like"/>
    <property type="match status" value="1"/>
</dbReference>
<dbReference type="Pfam" id="PF07722">
    <property type="entry name" value="Peptidase_C26"/>
    <property type="match status" value="1"/>
</dbReference>
<comment type="caution">
    <text evidence="1">The sequence shown here is derived from an EMBL/GenBank/DDBJ whole genome shotgun (WGS) entry which is preliminary data.</text>
</comment>
<keyword evidence="1" id="KW-0378">Hydrolase</keyword>
<dbReference type="CDD" id="cd01745">
    <property type="entry name" value="GATase1_2"/>
    <property type="match status" value="1"/>
</dbReference>
<accession>A0ABV9F531</accession>
<dbReference type="PROSITE" id="PS51273">
    <property type="entry name" value="GATASE_TYPE_1"/>
    <property type="match status" value="1"/>
</dbReference>
<evidence type="ECO:0000313" key="1">
    <source>
        <dbReference type="EMBL" id="MFC4596841.1"/>
    </source>
</evidence>
<dbReference type="EMBL" id="JBHSEP010000001">
    <property type="protein sequence ID" value="MFC4596841.1"/>
    <property type="molecule type" value="Genomic_DNA"/>
</dbReference>
<keyword evidence="2" id="KW-1185">Reference proteome</keyword>
<evidence type="ECO:0000313" key="2">
    <source>
        <dbReference type="Proteomes" id="UP001596028"/>
    </source>
</evidence>
<dbReference type="PANTHER" id="PTHR43235">
    <property type="entry name" value="GLUTAMINE AMIDOTRANSFERASE PB2B2.05-RELATED"/>
    <property type="match status" value="1"/>
</dbReference>